<organism evidence="1 2">
    <name type="scientific">Trifolium medium</name>
    <dbReference type="NCBI Taxonomy" id="97028"/>
    <lineage>
        <taxon>Eukaryota</taxon>
        <taxon>Viridiplantae</taxon>
        <taxon>Streptophyta</taxon>
        <taxon>Embryophyta</taxon>
        <taxon>Tracheophyta</taxon>
        <taxon>Spermatophyta</taxon>
        <taxon>Magnoliopsida</taxon>
        <taxon>eudicotyledons</taxon>
        <taxon>Gunneridae</taxon>
        <taxon>Pentapetalae</taxon>
        <taxon>rosids</taxon>
        <taxon>fabids</taxon>
        <taxon>Fabales</taxon>
        <taxon>Fabaceae</taxon>
        <taxon>Papilionoideae</taxon>
        <taxon>50 kb inversion clade</taxon>
        <taxon>NPAAA clade</taxon>
        <taxon>Hologalegina</taxon>
        <taxon>IRL clade</taxon>
        <taxon>Trifolieae</taxon>
        <taxon>Trifolium</taxon>
    </lineage>
</organism>
<comment type="caution">
    <text evidence="1">The sequence shown here is derived from an EMBL/GenBank/DDBJ whole genome shotgun (WGS) entry which is preliminary data.</text>
</comment>
<evidence type="ECO:0000313" key="1">
    <source>
        <dbReference type="EMBL" id="MCI32411.1"/>
    </source>
</evidence>
<reference evidence="1 2" key="1">
    <citation type="journal article" date="2018" name="Front. Plant Sci.">
        <title>Red Clover (Trifolium pratense) and Zigzag Clover (T. medium) - A Picture of Genomic Similarities and Differences.</title>
        <authorList>
            <person name="Dluhosova J."/>
            <person name="Istvanek J."/>
            <person name="Nedelnik J."/>
            <person name="Repkova J."/>
        </authorList>
    </citation>
    <scope>NUCLEOTIDE SEQUENCE [LARGE SCALE GENOMIC DNA]</scope>
    <source>
        <strain evidence="2">cv. 10/8</strain>
        <tissue evidence="1">Leaf</tissue>
    </source>
</reference>
<accession>A0A392R744</accession>
<sequence>MEKVLLAARGAWVGGARRQTVKHCMWILCYRCAAQLHPIWRVAPS</sequence>
<dbReference type="AlphaFoldDB" id="A0A392R744"/>
<protein>
    <submittedName>
        <fullName evidence="1">Uncharacterized protein</fullName>
    </submittedName>
</protein>
<evidence type="ECO:0000313" key="2">
    <source>
        <dbReference type="Proteomes" id="UP000265520"/>
    </source>
</evidence>
<proteinExistence type="predicted"/>
<dbReference type="Proteomes" id="UP000265520">
    <property type="component" value="Unassembled WGS sequence"/>
</dbReference>
<dbReference type="EMBL" id="LXQA010195320">
    <property type="protein sequence ID" value="MCI32411.1"/>
    <property type="molecule type" value="Genomic_DNA"/>
</dbReference>
<name>A0A392R744_9FABA</name>
<keyword evidence="2" id="KW-1185">Reference proteome</keyword>